<accession>A0A2U8FVZ6</accession>
<protein>
    <recommendedName>
        <fullName evidence="4">PqqA binding protein</fullName>
    </recommendedName>
    <alternativeName>
        <fullName evidence="4">Coenzyme PQQ synthesis protein D</fullName>
    </alternativeName>
    <alternativeName>
        <fullName evidence="4">Pyrroloquinoline quinone biosynthesis protein D</fullName>
    </alternativeName>
</protein>
<dbReference type="OrthoDB" id="7356791at2"/>
<dbReference type="KEGG" id="aon:DEH84_11970"/>
<gene>
    <name evidence="4 5" type="primary">pqqD</name>
    <name evidence="5" type="ORF">DEH84_11970</name>
</gene>
<dbReference type="Proteomes" id="UP000244892">
    <property type="component" value="Chromosome"/>
</dbReference>
<keyword evidence="6" id="KW-1185">Reference proteome</keyword>
<evidence type="ECO:0000256" key="3">
    <source>
        <dbReference type="ARBA" id="ARBA00022905"/>
    </source>
</evidence>
<dbReference type="Gene3D" id="1.10.10.1150">
    <property type="entry name" value="Coenzyme PQQ synthesis protein D (PqqD)"/>
    <property type="match status" value="1"/>
</dbReference>
<dbReference type="GO" id="GO:0048038">
    <property type="term" value="F:quinone binding"/>
    <property type="evidence" value="ECO:0007669"/>
    <property type="project" value="InterPro"/>
</dbReference>
<comment type="pathway">
    <text evidence="1 4">Cofactor biosynthesis; pyrroloquinoline quinone biosynthesis.</text>
</comment>
<proteinExistence type="inferred from homology"/>
<dbReference type="InterPro" id="IPR041881">
    <property type="entry name" value="PqqD_sf"/>
</dbReference>
<dbReference type="InterPro" id="IPR008792">
    <property type="entry name" value="PQQD"/>
</dbReference>
<dbReference type="HAMAP" id="MF_00655">
    <property type="entry name" value="PQQ_syn_PqqD"/>
    <property type="match status" value="1"/>
</dbReference>
<comment type="function">
    <text evidence="4">Functions as a PqqA binding protein and presents PqqA to PqqE, in the pyrroloquinoline quinone (PQQ) biosynthetic pathway.</text>
</comment>
<dbReference type="AlphaFoldDB" id="A0A2U8FVZ6"/>
<evidence type="ECO:0000313" key="5">
    <source>
        <dbReference type="EMBL" id="AWI55249.1"/>
    </source>
</evidence>
<dbReference type="NCBIfam" id="TIGR03859">
    <property type="entry name" value="PQQ_PqqD"/>
    <property type="match status" value="1"/>
</dbReference>
<comment type="subunit">
    <text evidence="2 4">Monomer. Interacts with PqqE.</text>
</comment>
<dbReference type="EMBL" id="CP029210">
    <property type="protein sequence ID" value="AWI55249.1"/>
    <property type="molecule type" value="Genomic_DNA"/>
</dbReference>
<evidence type="ECO:0000256" key="1">
    <source>
        <dbReference type="ARBA" id="ARBA00004886"/>
    </source>
</evidence>
<keyword evidence="3 4" id="KW-0884">PQQ biosynthesis</keyword>
<evidence type="ECO:0000256" key="2">
    <source>
        <dbReference type="ARBA" id="ARBA00011741"/>
    </source>
</evidence>
<dbReference type="GO" id="GO:0018189">
    <property type="term" value="P:pyrroloquinoline quinone biosynthetic process"/>
    <property type="evidence" value="ECO:0007669"/>
    <property type="project" value="UniProtKB-UniRule"/>
</dbReference>
<evidence type="ECO:0000313" key="6">
    <source>
        <dbReference type="Proteomes" id="UP000244892"/>
    </source>
</evidence>
<dbReference type="InterPro" id="IPR022479">
    <property type="entry name" value="PqqD_bac"/>
</dbReference>
<organism evidence="5 6">
    <name type="scientific">Aquabacterium olei</name>
    <dbReference type="NCBI Taxonomy" id="1296669"/>
    <lineage>
        <taxon>Bacteria</taxon>
        <taxon>Pseudomonadati</taxon>
        <taxon>Pseudomonadota</taxon>
        <taxon>Betaproteobacteria</taxon>
        <taxon>Burkholderiales</taxon>
        <taxon>Aquabacterium</taxon>
    </lineage>
</organism>
<sequence>MPATRTALDNTPRVRPPYRLQWEAAQDAWVLLYPEGMIKLNRSAGEIMQRCNGERSVQAIVTELEQAFQTTGLQADVLAFVDMARAQRWLDITPVVPA</sequence>
<name>A0A2U8FVZ6_9BURK</name>
<comment type="similarity">
    <text evidence="4">Belongs to the PqqD family.</text>
</comment>
<dbReference type="UniPathway" id="UPA00539"/>
<dbReference type="Pfam" id="PF05402">
    <property type="entry name" value="PqqD"/>
    <property type="match status" value="1"/>
</dbReference>
<reference evidence="5 6" key="1">
    <citation type="submission" date="2018-05" db="EMBL/GenBank/DDBJ databases">
        <title>complete genome sequence of Aquabacterium olei NBRC 110486.</title>
        <authorList>
            <person name="Tang B."/>
            <person name="Chang J."/>
            <person name="Zhang L."/>
            <person name="Yang H."/>
        </authorList>
    </citation>
    <scope>NUCLEOTIDE SEQUENCE [LARGE SCALE GENOMIC DNA]</scope>
    <source>
        <strain evidence="5 6">NBRC 110486</strain>
    </source>
</reference>
<dbReference type="NCBIfam" id="NF002535">
    <property type="entry name" value="PRK02079.1"/>
    <property type="match status" value="1"/>
</dbReference>
<evidence type="ECO:0000256" key="4">
    <source>
        <dbReference type="HAMAP-Rule" id="MF_00655"/>
    </source>
</evidence>